<organism evidence="1 2">
    <name type="scientific">Nostocoides jenkinsii Ben 74</name>
    <dbReference type="NCBI Taxonomy" id="1193518"/>
    <lineage>
        <taxon>Bacteria</taxon>
        <taxon>Bacillati</taxon>
        <taxon>Actinomycetota</taxon>
        <taxon>Actinomycetes</taxon>
        <taxon>Micrococcales</taxon>
        <taxon>Intrasporangiaceae</taxon>
        <taxon>Nostocoides</taxon>
    </lineage>
</organism>
<comment type="caution">
    <text evidence="1">The sequence shown here is derived from an EMBL/GenBank/DDBJ whole genome shotgun (WGS) entry which is preliminary data.</text>
</comment>
<dbReference type="InterPro" id="IPR025503">
    <property type="entry name" value="DUF4391"/>
</dbReference>
<accession>A0A077MAA1</accession>
<dbReference type="AlphaFoldDB" id="A0A077MAA1"/>
<protein>
    <recommendedName>
        <fullName evidence="3">Methyl-accepting chemotaxis protein</fullName>
    </recommendedName>
</protein>
<dbReference type="OrthoDB" id="9805811at2"/>
<dbReference type="EMBL" id="CAJC01000153">
    <property type="protein sequence ID" value="CCI53554.1"/>
    <property type="molecule type" value="Genomic_DNA"/>
</dbReference>
<reference evidence="1 2" key="1">
    <citation type="journal article" date="2013" name="ISME J.">
        <title>A metabolic model for members of the genus Tetrasphaera involved in enhanced biological phosphorus removal.</title>
        <authorList>
            <person name="Kristiansen R."/>
            <person name="Nguyen H.T.T."/>
            <person name="Saunders A.M."/>
            <person name="Nielsen J.L."/>
            <person name="Wimmer R."/>
            <person name="Le V.Q."/>
            <person name="McIlroy S.J."/>
            <person name="Petrovski S."/>
            <person name="Seviour R.J."/>
            <person name="Calteau A."/>
            <person name="Nielsen K.L."/>
            <person name="Nielsen P.H."/>
        </authorList>
    </citation>
    <scope>NUCLEOTIDE SEQUENCE [LARGE SCALE GENOMIC DNA]</scope>
    <source>
        <strain evidence="1 2">Ben 74</strain>
    </source>
</reference>
<keyword evidence="2" id="KW-1185">Reference proteome</keyword>
<sequence length="224" mass="24675">MTDVLYRWPEAARFGKAIPKTKFYEHGGVTSAVRARFVAEVDGITWAYKLAESTINLPPSSEIPEIQVLVVKAKGADVDASVLTTIDKAIKQPVIFEIVSTQGHRMTATLKAGVPGQRYYSTEWSHGDRRRPLPPSITLPNLYAALLDPLLPTPIRPGEQVADIAARLATIARLERDISALTRKLKAEPQLNRKVELRRALKTQQASLADLTDPTHASTMTTTN</sequence>
<dbReference type="RefSeq" id="WP_048545824.1">
    <property type="nucleotide sequence ID" value="NZ_HF571038.1"/>
</dbReference>
<dbReference type="Pfam" id="PF14335">
    <property type="entry name" value="DUF4391"/>
    <property type="match status" value="1"/>
</dbReference>
<gene>
    <name evidence="1" type="ORF">BN13_420008</name>
</gene>
<dbReference type="STRING" id="1193518.BN13_420008"/>
<proteinExistence type="predicted"/>
<name>A0A077MAA1_9MICO</name>
<evidence type="ECO:0000313" key="2">
    <source>
        <dbReference type="Proteomes" id="UP000035720"/>
    </source>
</evidence>
<dbReference type="Proteomes" id="UP000035720">
    <property type="component" value="Unassembled WGS sequence"/>
</dbReference>
<evidence type="ECO:0008006" key="3">
    <source>
        <dbReference type="Google" id="ProtNLM"/>
    </source>
</evidence>
<evidence type="ECO:0000313" key="1">
    <source>
        <dbReference type="EMBL" id="CCI53554.1"/>
    </source>
</evidence>